<dbReference type="InterPro" id="IPR015421">
    <property type="entry name" value="PyrdxlP-dep_Trfase_major"/>
</dbReference>
<evidence type="ECO:0000256" key="2">
    <source>
        <dbReference type="ARBA" id="ARBA00012224"/>
    </source>
</evidence>
<dbReference type="InterPro" id="IPR015424">
    <property type="entry name" value="PyrdxlP-dep_Trfase"/>
</dbReference>
<reference evidence="7 8" key="1">
    <citation type="submission" date="2022-03" db="EMBL/GenBank/DDBJ databases">
        <title>Ignatzschineria rhizosphaerae HR5S32.</title>
        <authorList>
            <person name="Sun J.Q."/>
            <person name="Feng J.Y."/>
        </authorList>
    </citation>
    <scope>NUCLEOTIDE SEQUENCE [LARGE SCALE GENOMIC DNA]</scope>
    <source>
        <strain evidence="7 8">HR5S32</strain>
    </source>
</reference>
<proteinExistence type="inferred from homology"/>
<evidence type="ECO:0000256" key="4">
    <source>
        <dbReference type="ARBA" id="ARBA00023239"/>
    </source>
</evidence>
<dbReference type="InterPro" id="IPR051798">
    <property type="entry name" value="Class-II_PLP-Dep_Aminotrans"/>
</dbReference>
<evidence type="ECO:0000259" key="6">
    <source>
        <dbReference type="Pfam" id="PF00155"/>
    </source>
</evidence>
<dbReference type="Pfam" id="PF00155">
    <property type="entry name" value="Aminotran_1_2"/>
    <property type="match status" value="1"/>
</dbReference>
<dbReference type="Gene3D" id="3.40.640.10">
    <property type="entry name" value="Type I PLP-dependent aspartate aminotransferase-like (Major domain)"/>
    <property type="match status" value="1"/>
</dbReference>
<dbReference type="RefSeq" id="WP_242146902.1">
    <property type="nucleotide sequence ID" value="NZ_CP093379.1"/>
</dbReference>
<protein>
    <recommendedName>
        <fullName evidence="2">cysteine-S-conjugate beta-lyase</fullName>
        <ecNumber evidence="2">4.4.1.13</ecNumber>
    </recommendedName>
</protein>
<keyword evidence="8" id="KW-1185">Reference proteome</keyword>
<keyword evidence="7" id="KW-0032">Aminotransferase</keyword>
<name>A0ABY3X0R2_9GAMM</name>
<feature type="domain" description="Aminotransferase class I/classII large" evidence="6">
    <location>
        <begin position="49"/>
        <end position="382"/>
    </location>
</feature>
<dbReference type="GO" id="GO:0008483">
    <property type="term" value="F:transaminase activity"/>
    <property type="evidence" value="ECO:0007669"/>
    <property type="project" value="UniProtKB-KW"/>
</dbReference>
<accession>A0ABY3X0R2</accession>
<organism evidence="7 8">
    <name type="scientific">Ignatzschineria rhizosphaerae</name>
    <dbReference type="NCBI Taxonomy" id="2923279"/>
    <lineage>
        <taxon>Bacteria</taxon>
        <taxon>Pseudomonadati</taxon>
        <taxon>Pseudomonadota</taxon>
        <taxon>Gammaproteobacteria</taxon>
        <taxon>Cardiobacteriales</taxon>
        <taxon>Ignatzschineriaceae</taxon>
        <taxon>Ignatzschineria</taxon>
    </lineage>
</organism>
<dbReference type="InterPro" id="IPR004839">
    <property type="entry name" value="Aminotransferase_I/II_large"/>
</dbReference>
<dbReference type="CDD" id="cd00609">
    <property type="entry name" value="AAT_like"/>
    <property type="match status" value="1"/>
</dbReference>
<comment type="cofactor">
    <cofactor evidence="1">
        <name>pyridoxal 5'-phosphate</name>
        <dbReference type="ChEBI" id="CHEBI:597326"/>
    </cofactor>
</comment>
<gene>
    <name evidence="7" type="ORF">MMG00_07285</name>
</gene>
<dbReference type="PANTHER" id="PTHR43525:SF1">
    <property type="entry name" value="PROTEIN MALY"/>
    <property type="match status" value="1"/>
</dbReference>
<dbReference type="InterPro" id="IPR015422">
    <property type="entry name" value="PyrdxlP-dep_Trfase_small"/>
</dbReference>
<keyword evidence="7" id="KW-0808">Transferase</keyword>
<dbReference type="EC" id="4.4.1.13" evidence="2"/>
<dbReference type="PANTHER" id="PTHR43525">
    <property type="entry name" value="PROTEIN MALY"/>
    <property type="match status" value="1"/>
</dbReference>
<keyword evidence="3" id="KW-0663">Pyridoxal phosphate</keyword>
<dbReference type="SUPFAM" id="SSF53383">
    <property type="entry name" value="PLP-dependent transferases"/>
    <property type="match status" value="1"/>
</dbReference>
<comment type="similarity">
    <text evidence="5">Belongs to the class-II pyridoxal-phosphate-dependent aminotransferase family. MalY/PatB cystathionine beta-lyase subfamily.</text>
</comment>
<keyword evidence="4" id="KW-0456">Lyase</keyword>
<evidence type="ECO:0000256" key="5">
    <source>
        <dbReference type="ARBA" id="ARBA00037974"/>
    </source>
</evidence>
<sequence>MSNFKKIYDFDEVINRRNNNSDKWTAYPKDVLPMWIADMDFQAADEIIEGLTAMSQKGVYGYGKARPDRLLEAVIYRLQRLYGWTVSKESIVLLPSLVTGFNVAANVALRRNSNANYLFSTPAYPPFFAIESNIGMKGIAVPLRETVEGNRLYYDIDFELMEEMVTADSAILMLCNPQNPSGRIFTREELKAIEAFALKHDLIVLSDEIHAELNWEGEHIPYATLSDSAKEHAITLISASKTFNLPGLSGGFAIIENAALRAEYEKAMMGFVPRMNVYAIKGAELAFDYGDEWLAQLKPYLIANRDYIVTELSKIEGLKLVNPEATFLLWLDFGDTSLGNNAHKALLNAGLGLNDGRAFGVTGNYVRLNFGAPRVYLEKAVKLIELALEEAKP</sequence>
<evidence type="ECO:0000313" key="8">
    <source>
        <dbReference type="Proteomes" id="UP000829542"/>
    </source>
</evidence>
<evidence type="ECO:0000256" key="3">
    <source>
        <dbReference type="ARBA" id="ARBA00022898"/>
    </source>
</evidence>
<dbReference type="EMBL" id="CP093379">
    <property type="protein sequence ID" value="UNM95042.1"/>
    <property type="molecule type" value="Genomic_DNA"/>
</dbReference>
<evidence type="ECO:0000256" key="1">
    <source>
        <dbReference type="ARBA" id="ARBA00001933"/>
    </source>
</evidence>
<dbReference type="Gene3D" id="3.90.1150.10">
    <property type="entry name" value="Aspartate Aminotransferase, domain 1"/>
    <property type="match status" value="1"/>
</dbReference>
<evidence type="ECO:0000313" key="7">
    <source>
        <dbReference type="EMBL" id="UNM95042.1"/>
    </source>
</evidence>
<dbReference type="Proteomes" id="UP000829542">
    <property type="component" value="Chromosome"/>
</dbReference>